<dbReference type="PANTHER" id="PTHR46720">
    <property type="entry name" value="HYDROXYLASE, PUTATIVE (AFU_ORTHOLOGUE AFUA_3G01460)-RELATED"/>
    <property type="match status" value="1"/>
</dbReference>
<keyword evidence="3" id="KW-0560">Oxidoreductase</keyword>
<evidence type="ECO:0000256" key="1">
    <source>
        <dbReference type="ARBA" id="ARBA00022630"/>
    </source>
</evidence>
<keyword evidence="2" id="KW-0274">FAD</keyword>
<feature type="domain" description="FAD-binding" evidence="4">
    <location>
        <begin position="135"/>
        <end position="344"/>
    </location>
</feature>
<dbReference type="InterPro" id="IPR036188">
    <property type="entry name" value="FAD/NAD-bd_sf"/>
</dbReference>
<reference evidence="5 6" key="1">
    <citation type="submission" date="2018-11" db="EMBL/GenBank/DDBJ databases">
        <title>Genome sequence of Saitozyma podzolica DSM 27192.</title>
        <authorList>
            <person name="Aliyu H."/>
            <person name="Gorte O."/>
            <person name="Ochsenreither K."/>
        </authorList>
    </citation>
    <scope>NUCLEOTIDE SEQUENCE [LARGE SCALE GENOMIC DNA]</scope>
    <source>
        <strain evidence="5 6">DSM 27192</strain>
    </source>
</reference>
<dbReference type="SUPFAM" id="SSF54373">
    <property type="entry name" value="FAD-linked reductases, C-terminal domain"/>
    <property type="match status" value="1"/>
</dbReference>
<dbReference type="Pfam" id="PF01494">
    <property type="entry name" value="FAD_binding_3"/>
    <property type="match status" value="1"/>
</dbReference>
<dbReference type="Gene3D" id="3.50.50.60">
    <property type="entry name" value="FAD/NAD(P)-binding domain"/>
    <property type="match status" value="1"/>
</dbReference>
<dbReference type="SUPFAM" id="SSF51905">
    <property type="entry name" value="FAD/NAD(P)-binding domain"/>
    <property type="match status" value="1"/>
</dbReference>
<dbReference type="InterPro" id="IPR051104">
    <property type="entry name" value="FAD_monoxygenase"/>
</dbReference>
<protein>
    <recommendedName>
        <fullName evidence="4">FAD-binding domain-containing protein</fullName>
    </recommendedName>
</protein>
<accession>A0A427YFM8</accession>
<sequence length="437" mass="47948">MSSSPSPLRIAVVGGGIAGLAAAVGILKRKKEGANVDLQVYETASRFGEIGAGVSLGPNAQVTLELLGVGKEMESIAGWAVGAEKDLWFDIYAGDKAHEGQHGGMVTGHQAGTGAVHRADLLDLLIRQIPPDICRFRHRLVSYTPHPSGSRSGVTLTFEDPDIADVEADVLIASDGINSKVRRRIYERKGLEVAKQQAVYSEWVAWRGMIDVARYQEAMKGRRKSVMLLGKGKHILTFPVRRAKTINIVGFVADPERKKLGTHTSNWSEFRPKEEMLEDFADMDDASLALLKEIEKPSIWGIFRAPVLERAVDERVVLIGDAAHAMTPHQGSGAGQAIEDALFISAFLTSDGVLNASKGDRAEKIQSAIELFEEIRHPRSSKVQSTSDEAGQLYEYNGAEKDDVRRITSNLQQRTKWIWEFDVEGELKKALERLNGA</sequence>
<dbReference type="EMBL" id="RSCD01000012">
    <property type="protein sequence ID" value="RSH89896.1"/>
    <property type="molecule type" value="Genomic_DNA"/>
</dbReference>
<dbReference type="AlphaFoldDB" id="A0A427YFM8"/>
<proteinExistence type="predicted"/>
<gene>
    <name evidence="5" type="ORF">EHS25_001882</name>
</gene>
<dbReference type="InterPro" id="IPR002938">
    <property type="entry name" value="FAD-bd"/>
</dbReference>
<keyword evidence="6" id="KW-1185">Reference proteome</keyword>
<evidence type="ECO:0000256" key="3">
    <source>
        <dbReference type="ARBA" id="ARBA00023002"/>
    </source>
</evidence>
<dbReference type="GO" id="GO:0071949">
    <property type="term" value="F:FAD binding"/>
    <property type="evidence" value="ECO:0007669"/>
    <property type="project" value="InterPro"/>
</dbReference>
<dbReference type="Proteomes" id="UP000279259">
    <property type="component" value="Unassembled WGS sequence"/>
</dbReference>
<dbReference type="GO" id="GO:0044550">
    <property type="term" value="P:secondary metabolite biosynthetic process"/>
    <property type="evidence" value="ECO:0007669"/>
    <property type="project" value="TreeGrafter"/>
</dbReference>
<dbReference type="PRINTS" id="PR00420">
    <property type="entry name" value="RNGMNOXGNASE"/>
</dbReference>
<dbReference type="STRING" id="1890683.A0A427YFM8"/>
<dbReference type="PANTHER" id="PTHR46720:SF3">
    <property type="entry name" value="FAD-BINDING DOMAIN-CONTAINING PROTEIN-RELATED"/>
    <property type="match status" value="1"/>
</dbReference>
<dbReference type="GO" id="GO:0016491">
    <property type="term" value="F:oxidoreductase activity"/>
    <property type="evidence" value="ECO:0007669"/>
    <property type="project" value="UniProtKB-KW"/>
</dbReference>
<evidence type="ECO:0000313" key="6">
    <source>
        <dbReference type="Proteomes" id="UP000279259"/>
    </source>
</evidence>
<evidence type="ECO:0000256" key="2">
    <source>
        <dbReference type="ARBA" id="ARBA00022827"/>
    </source>
</evidence>
<keyword evidence="1" id="KW-0285">Flavoprotein</keyword>
<organism evidence="5 6">
    <name type="scientific">Saitozyma podzolica</name>
    <dbReference type="NCBI Taxonomy" id="1890683"/>
    <lineage>
        <taxon>Eukaryota</taxon>
        <taxon>Fungi</taxon>
        <taxon>Dikarya</taxon>
        <taxon>Basidiomycota</taxon>
        <taxon>Agaricomycotina</taxon>
        <taxon>Tremellomycetes</taxon>
        <taxon>Tremellales</taxon>
        <taxon>Trimorphomycetaceae</taxon>
        <taxon>Saitozyma</taxon>
    </lineage>
</organism>
<name>A0A427YFM8_9TREE</name>
<dbReference type="OrthoDB" id="47494at2759"/>
<evidence type="ECO:0000259" key="4">
    <source>
        <dbReference type="Pfam" id="PF01494"/>
    </source>
</evidence>
<comment type="caution">
    <text evidence="5">The sequence shown here is derived from an EMBL/GenBank/DDBJ whole genome shotgun (WGS) entry which is preliminary data.</text>
</comment>
<evidence type="ECO:0000313" key="5">
    <source>
        <dbReference type="EMBL" id="RSH89896.1"/>
    </source>
</evidence>